<reference evidence="1 2" key="1">
    <citation type="submission" date="2005-03" db="EMBL/GenBank/DDBJ databases">
        <title>Brevibacillus brevis strain 47, complete genome.</title>
        <authorList>
            <person name="Hosoyama A."/>
            <person name="Yamada R."/>
            <person name="Hongo Y."/>
            <person name="Terui Y."/>
            <person name="Ankai A."/>
            <person name="Masuyama W."/>
            <person name="Sekiguchi M."/>
            <person name="Takeda T."/>
            <person name="Asano K."/>
            <person name="Ohji S."/>
            <person name="Ichikawa N."/>
            <person name="Narita S."/>
            <person name="Aoki N."/>
            <person name="Miura H."/>
            <person name="Matsushita S."/>
            <person name="Sekigawa T."/>
            <person name="Yamagata H."/>
            <person name="Yoshikawa H."/>
            <person name="Udaka S."/>
            <person name="Tanikawa S."/>
            <person name="Fujita N."/>
        </authorList>
    </citation>
    <scope>NUCLEOTIDE SEQUENCE [LARGE SCALE GENOMIC DNA]</scope>
    <source>
        <strain evidence="2">47 / JCM 6285 / NBRC 100599</strain>
    </source>
</reference>
<dbReference type="AlphaFoldDB" id="C0ZKS1"/>
<gene>
    <name evidence="1" type="ordered locus">BBR47_47710</name>
</gene>
<protein>
    <submittedName>
        <fullName evidence="1">Uncharacterized protein</fullName>
    </submittedName>
</protein>
<sequence>MERENELVKCRGSLWEEAFLSKLNILVVTSAGMMSL</sequence>
<organism evidence="1 2">
    <name type="scientific">Brevibacillus brevis (strain 47 / JCM 6285 / NBRC 100599)</name>
    <dbReference type="NCBI Taxonomy" id="358681"/>
    <lineage>
        <taxon>Bacteria</taxon>
        <taxon>Bacillati</taxon>
        <taxon>Bacillota</taxon>
        <taxon>Bacilli</taxon>
        <taxon>Bacillales</taxon>
        <taxon>Paenibacillaceae</taxon>
        <taxon>Brevibacillus</taxon>
    </lineage>
</organism>
<dbReference type="STRING" id="358681.BBR47_47710"/>
<keyword evidence="2" id="KW-1185">Reference proteome</keyword>
<accession>C0ZKS1</accession>
<evidence type="ECO:0000313" key="2">
    <source>
        <dbReference type="Proteomes" id="UP000001877"/>
    </source>
</evidence>
<dbReference type="EMBL" id="AP008955">
    <property type="protein sequence ID" value="BAH45748.1"/>
    <property type="molecule type" value="Genomic_DNA"/>
</dbReference>
<dbReference type="HOGENOM" id="CLU_3354955_0_0_9"/>
<dbReference type="KEGG" id="bbe:BBR47_47710"/>
<evidence type="ECO:0000313" key="1">
    <source>
        <dbReference type="EMBL" id="BAH45748.1"/>
    </source>
</evidence>
<name>C0ZKS1_BREBN</name>
<proteinExistence type="predicted"/>
<dbReference type="Proteomes" id="UP000001877">
    <property type="component" value="Chromosome"/>
</dbReference>